<dbReference type="AlphaFoldDB" id="A0A2T2YSK8"/>
<dbReference type="EMBL" id="PYHS01000023">
    <property type="protein sequence ID" value="PSR58512.1"/>
    <property type="molecule type" value="Genomic_DNA"/>
</dbReference>
<comment type="caution">
    <text evidence="1">The sequence shown here is derived from an EMBL/GenBank/DDBJ whole genome shotgun (WGS) entry which is preliminary data.</text>
</comment>
<accession>A0A2T2YSK8</accession>
<name>A0A2T2YSK8_9NOCA</name>
<protein>
    <submittedName>
        <fullName evidence="1">Uncharacterized protein</fullName>
    </submittedName>
</protein>
<dbReference type="Proteomes" id="UP000241647">
    <property type="component" value="Unassembled WGS sequence"/>
</dbReference>
<gene>
    <name evidence="1" type="ORF">C8259_30165</name>
</gene>
<evidence type="ECO:0000313" key="1">
    <source>
        <dbReference type="EMBL" id="PSR58512.1"/>
    </source>
</evidence>
<reference evidence="1 2" key="1">
    <citation type="submission" date="2018-02" db="EMBL/GenBank/DDBJ databases">
        <title>8 Nocardia nova and 1 Nocardia cyriacigeorgica strain used for evolution to TMP-SMX.</title>
        <authorList>
            <person name="Mehta H."/>
            <person name="Weng J."/>
            <person name="Shamoo Y."/>
        </authorList>
    </citation>
    <scope>NUCLEOTIDE SEQUENCE [LARGE SCALE GENOMIC DNA]</scope>
    <source>
        <strain evidence="1 2">ATCC 33727</strain>
    </source>
</reference>
<proteinExistence type="predicted"/>
<evidence type="ECO:0000313" key="2">
    <source>
        <dbReference type="Proteomes" id="UP000241647"/>
    </source>
</evidence>
<organism evidence="1 2">
    <name type="scientific">Nocardia nova</name>
    <dbReference type="NCBI Taxonomy" id="37330"/>
    <lineage>
        <taxon>Bacteria</taxon>
        <taxon>Bacillati</taxon>
        <taxon>Actinomycetota</taxon>
        <taxon>Actinomycetes</taxon>
        <taxon>Mycobacteriales</taxon>
        <taxon>Nocardiaceae</taxon>
        <taxon>Nocardia</taxon>
    </lineage>
</organism>
<sequence length="82" mass="8855">MGSGAGRRLRSAAQWKMPPPWVADPADPVTNRFMMLVKTLFEFTVPAELESIRAIKAFMNCFLVHHGSADPVGCPAVLSAVG</sequence>